<dbReference type="AlphaFoldDB" id="A0A1R1Y5E9"/>
<dbReference type="InterPro" id="IPR001199">
    <property type="entry name" value="Cyt_B5-like_heme/steroid-bd"/>
</dbReference>
<dbReference type="Gene3D" id="3.10.120.10">
    <property type="entry name" value="Cytochrome b5-like heme/steroid binding domain"/>
    <property type="match status" value="1"/>
</dbReference>
<proteinExistence type="inferred from homology"/>
<dbReference type="InterPro" id="IPR050577">
    <property type="entry name" value="MAPR/NEUFC/NENF-like"/>
</dbReference>
<dbReference type="SUPFAM" id="SSF55856">
    <property type="entry name" value="Cytochrome b5-like heme/steroid binding domain"/>
    <property type="match status" value="1"/>
</dbReference>
<evidence type="ECO:0000256" key="2">
    <source>
        <dbReference type="SAM" id="MobiDB-lite"/>
    </source>
</evidence>
<evidence type="ECO:0000313" key="5">
    <source>
        <dbReference type="Proteomes" id="UP000187283"/>
    </source>
</evidence>
<evidence type="ECO:0000259" key="3">
    <source>
        <dbReference type="SMART" id="SM01117"/>
    </source>
</evidence>
<dbReference type="PANTHER" id="PTHR10281:SF76">
    <property type="entry name" value="CALCUTTA CUP-RELATED"/>
    <property type="match status" value="1"/>
</dbReference>
<dbReference type="SMART" id="SM01117">
    <property type="entry name" value="Cyt-b5"/>
    <property type="match status" value="1"/>
</dbReference>
<protein>
    <submittedName>
        <fullName evidence="4">Damage response protein 1</fullName>
    </submittedName>
</protein>
<comment type="caution">
    <text evidence="4">The sequence shown here is derived from an EMBL/GenBank/DDBJ whole genome shotgun (WGS) entry which is preliminary data.</text>
</comment>
<organism evidence="4 5">
    <name type="scientific">Smittium culicis</name>
    <dbReference type="NCBI Taxonomy" id="133412"/>
    <lineage>
        <taxon>Eukaryota</taxon>
        <taxon>Fungi</taxon>
        <taxon>Fungi incertae sedis</taxon>
        <taxon>Zoopagomycota</taxon>
        <taxon>Kickxellomycotina</taxon>
        <taxon>Harpellomycetes</taxon>
        <taxon>Harpellales</taxon>
        <taxon>Legeriomycetaceae</taxon>
        <taxon>Smittium</taxon>
    </lineage>
</organism>
<dbReference type="PANTHER" id="PTHR10281">
    <property type="entry name" value="MEMBRANE-ASSOCIATED PROGESTERONE RECEPTOR COMPONENT-RELATED"/>
    <property type="match status" value="1"/>
</dbReference>
<dbReference type="Pfam" id="PF00173">
    <property type="entry name" value="Cyt-b5"/>
    <property type="match status" value="1"/>
</dbReference>
<dbReference type="OrthoDB" id="547796at2759"/>
<dbReference type="GO" id="GO:0012505">
    <property type="term" value="C:endomembrane system"/>
    <property type="evidence" value="ECO:0007669"/>
    <property type="project" value="TreeGrafter"/>
</dbReference>
<name>A0A1R1Y5E9_9FUNG</name>
<keyword evidence="5" id="KW-1185">Reference proteome</keyword>
<dbReference type="STRING" id="133412.A0A1R1Y5E9"/>
<dbReference type="Proteomes" id="UP000187283">
    <property type="component" value="Unassembled WGS sequence"/>
</dbReference>
<dbReference type="EMBL" id="LSSN01000835">
    <property type="protein sequence ID" value="OMJ22118.1"/>
    <property type="molecule type" value="Genomic_DNA"/>
</dbReference>
<sequence length="179" mass="19437">MSKIDIFQLVSISAAAIGISYLAIKLISELAGTSSSAGPKAHHRHAKSSLADGNQQAEISDEEKIKANKFTKRMLSQYTGAADPNGPVLIAVKGIVYDVSVNGGRDFYGPGGPYSIFSGRDASRLFSMFEFDNGMTEEELDSPIDKLDDLTFDQQESLEAYIQLFESKYMPVGVLVESL</sequence>
<gene>
    <name evidence="4" type="ORF">AYI70_g3072</name>
</gene>
<feature type="region of interest" description="Disordered" evidence="2">
    <location>
        <begin position="37"/>
        <end position="58"/>
    </location>
</feature>
<comment type="similarity">
    <text evidence="1">Belongs to the cytochrome b5 family. MAPR subfamily.</text>
</comment>
<evidence type="ECO:0000256" key="1">
    <source>
        <dbReference type="ARBA" id="ARBA00038357"/>
    </source>
</evidence>
<evidence type="ECO:0000313" key="4">
    <source>
        <dbReference type="EMBL" id="OMJ22118.1"/>
    </source>
</evidence>
<accession>A0A1R1Y5E9</accession>
<dbReference type="GO" id="GO:0016020">
    <property type="term" value="C:membrane"/>
    <property type="evidence" value="ECO:0007669"/>
    <property type="project" value="TreeGrafter"/>
</dbReference>
<reference evidence="4 5" key="1">
    <citation type="submission" date="2017-01" db="EMBL/GenBank/DDBJ databases">
        <authorList>
            <person name="Mah S.A."/>
            <person name="Swanson W.J."/>
            <person name="Moy G.W."/>
            <person name="Vacquier V.D."/>
        </authorList>
    </citation>
    <scope>NUCLEOTIDE SEQUENCE [LARGE SCALE GENOMIC DNA]</scope>
    <source>
        <strain evidence="4 5">GSMNP</strain>
    </source>
</reference>
<dbReference type="InterPro" id="IPR036400">
    <property type="entry name" value="Cyt_B5-like_heme/steroid_sf"/>
</dbReference>
<feature type="domain" description="Cytochrome b5 heme-binding" evidence="3">
    <location>
        <begin position="70"/>
        <end position="176"/>
    </location>
</feature>